<keyword evidence="1" id="KW-0472">Membrane</keyword>
<dbReference type="RefSeq" id="WP_067395210.1">
    <property type="nucleotide sequence ID" value="NZ_JXKH01000006.1"/>
</dbReference>
<dbReference type="Pfam" id="PF07009">
    <property type="entry name" value="NusG_II"/>
    <property type="match status" value="1"/>
</dbReference>
<reference evidence="2 3" key="1">
    <citation type="submission" date="2014-12" db="EMBL/GenBank/DDBJ databases">
        <title>Draft genome sequences of 29 type strains of Enterococci.</title>
        <authorList>
            <person name="Zhong Z."/>
            <person name="Sun Z."/>
            <person name="Liu W."/>
            <person name="Zhang W."/>
            <person name="Zhang H."/>
        </authorList>
    </citation>
    <scope>NUCLEOTIDE SEQUENCE [LARGE SCALE GENOMIC DNA]</scope>
    <source>
        <strain evidence="2 3">DSM 17029</strain>
    </source>
</reference>
<evidence type="ECO:0000313" key="3">
    <source>
        <dbReference type="Proteomes" id="UP000181884"/>
    </source>
</evidence>
<proteinExistence type="predicted"/>
<keyword evidence="1" id="KW-1133">Transmembrane helix</keyword>
<evidence type="ECO:0000256" key="1">
    <source>
        <dbReference type="SAM" id="Phobius"/>
    </source>
</evidence>
<dbReference type="AlphaFoldDB" id="A0A1L8RDI4"/>
<comment type="caution">
    <text evidence="2">The sequence shown here is derived from an EMBL/GenBank/DDBJ whole genome shotgun (WGS) entry which is preliminary data.</text>
</comment>
<sequence>MKLKEFIQKSRLRPWDIGIILLLVASSFLPLVIFGWQQEETNAAAQEAVLKVAGEEVRRFDLKADQKTYTYKYEDEDGDYNLIEISGGQIRIKEANCGDQVCVRRGWISRAGESIVCLPHKLVIEVQASDGSEPGSVIY</sequence>
<dbReference type="STRING" id="214095.RU97_GL002354"/>
<protein>
    <submittedName>
        <fullName evidence="2">Uncharacterized protein</fullName>
    </submittedName>
</protein>
<organism evidence="2 3">
    <name type="scientific">Enterococcus canis</name>
    <dbReference type="NCBI Taxonomy" id="214095"/>
    <lineage>
        <taxon>Bacteria</taxon>
        <taxon>Bacillati</taxon>
        <taxon>Bacillota</taxon>
        <taxon>Bacilli</taxon>
        <taxon>Lactobacillales</taxon>
        <taxon>Enterococcaceae</taxon>
        <taxon>Enterococcus</taxon>
    </lineage>
</organism>
<feature type="transmembrane region" description="Helical" evidence="1">
    <location>
        <begin position="12"/>
        <end position="36"/>
    </location>
</feature>
<evidence type="ECO:0000313" key="2">
    <source>
        <dbReference type="EMBL" id="OJG17808.1"/>
    </source>
</evidence>
<dbReference type="CDD" id="cd09911">
    <property type="entry name" value="Lin0431_like"/>
    <property type="match status" value="1"/>
</dbReference>
<gene>
    <name evidence="2" type="ORF">RU97_GL002354</name>
</gene>
<dbReference type="InterPro" id="IPR038690">
    <property type="entry name" value="NusG_2_sf"/>
</dbReference>
<dbReference type="EMBL" id="JXKH01000006">
    <property type="protein sequence ID" value="OJG17808.1"/>
    <property type="molecule type" value="Genomic_DNA"/>
</dbReference>
<dbReference type="Gene3D" id="2.60.320.10">
    <property type="entry name" value="N-utilization substance G protein NusG, insert domain"/>
    <property type="match status" value="1"/>
</dbReference>
<name>A0A1L8RDI4_9ENTE</name>
<keyword evidence="1" id="KW-0812">Transmembrane</keyword>
<keyword evidence="3" id="KW-1185">Reference proteome</keyword>
<dbReference type="Proteomes" id="UP000181884">
    <property type="component" value="Unassembled WGS sequence"/>
</dbReference>
<accession>A0A1L8RDI4</accession>